<dbReference type="OMA" id="AKKARHY"/>
<name>A0A4W3I2J3_CALMI</name>
<evidence type="ECO:0000259" key="6">
    <source>
        <dbReference type="PROSITE" id="PS50800"/>
    </source>
</evidence>
<evidence type="ECO:0000313" key="8">
    <source>
        <dbReference type="Proteomes" id="UP000314986"/>
    </source>
</evidence>
<proteinExistence type="predicted"/>
<reference evidence="8" key="3">
    <citation type="journal article" date="2014" name="Nature">
        <title>Elephant shark genome provides unique insights into gnathostome evolution.</title>
        <authorList>
            <consortium name="International Elephant Shark Genome Sequencing Consortium"/>
            <person name="Venkatesh B."/>
            <person name="Lee A.P."/>
            <person name="Ravi V."/>
            <person name="Maurya A.K."/>
            <person name="Lian M.M."/>
            <person name="Swann J.B."/>
            <person name="Ohta Y."/>
            <person name="Flajnik M.F."/>
            <person name="Sutoh Y."/>
            <person name="Kasahara M."/>
            <person name="Hoon S."/>
            <person name="Gangu V."/>
            <person name="Roy S.W."/>
            <person name="Irimia M."/>
            <person name="Korzh V."/>
            <person name="Kondrychyn I."/>
            <person name="Lim Z.W."/>
            <person name="Tay B.H."/>
            <person name="Tohari S."/>
            <person name="Kong K.W."/>
            <person name="Ho S."/>
            <person name="Lorente-Galdos B."/>
            <person name="Quilez J."/>
            <person name="Marques-Bonet T."/>
            <person name="Raney B.J."/>
            <person name="Ingham P.W."/>
            <person name="Tay A."/>
            <person name="Hillier L.W."/>
            <person name="Minx P."/>
            <person name="Boehm T."/>
            <person name="Wilson R.K."/>
            <person name="Brenner S."/>
            <person name="Warren W.C."/>
        </authorList>
    </citation>
    <scope>NUCLEOTIDE SEQUENCE [LARGE SCALE GENOMIC DNA]</scope>
</reference>
<accession>A0A4W3I2J3</accession>
<dbReference type="Pfam" id="PF14443">
    <property type="entry name" value="DBC1"/>
    <property type="match status" value="1"/>
</dbReference>
<dbReference type="Gene3D" id="1.10.720.30">
    <property type="entry name" value="SAP domain"/>
    <property type="match status" value="1"/>
</dbReference>
<dbReference type="InterPro" id="IPR025954">
    <property type="entry name" value="DBC1/CARP1_inactive_NUDIX"/>
</dbReference>
<evidence type="ECO:0000256" key="1">
    <source>
        <dbReference type="ARBA" id="ARBA00004496"/>
    </source>
</evidence>
<evidence type="ECO:0000256" key="3">
    <source>
        <dbReference type="ARBA" id="ARBA00022553"/>
    </source>
</evidence>
<dbReference type="InterPro" id="IPR003034">
    <property type="entry name" value="SAP_dom"/>
</dbReference>
<dbReference type="SMART" id="SM00513">
    <property type="entry name" value="SAP"/>
    <property type="match status" value="1"/>
</dbReference>
<dbReference type="Proteomes" id="UP000314986">
    <property type="component" value="Unassembled WGS sequence"/>
</dbReference>
<dbReference type="PANTHER" id="PTHR14304">
    <property type="entry name" value="CELL DIVISION CYCLE AND APOPTOSIS REGULATOR PROTEIN"/>
    <property type="match status" value="1"/>
</dbReference>
<reference evidence="7" key="5">
    <citation type="submission" date="2025-09" db="UniProtKB">
        <authorList>
            <consortium name="Ensembl"/>
        </authorList>
    </citation>
    <scope>IDENTIFICATION</scope>
</reference>
<dbReference type="PROSITE" id="PS50800">
    <property type="entry name" value="SAP"/>
    <property type="match status" value="1"/>
</dbReference>
<feature type="compositionally biased region" description="Polar residues" evidence="5">
    <location>
        <begin position="1"/>
        <end position="11"/>
    </location>
</feature>
<organism evidence="7 8">
    <name type="scientific">Callorhinchus milii</name>
    <name type="common">Ghost shark</name>
    <dbReference type="NCBI Taxonomy" id="7868"/>
    <lineage>
        <taxon>Eukaryota</taxon>
        <taxon>Metazoa</taxon>
        <taxon>Chordata</taxon>
        <taxon>Craniata</taxon>
        <taxon>Vertebrata</taxon>
        <taxon>Chondrichthyes</taxon>
        <taxon>Holocephali</taxon>
        <taxon>Chimaeriformes</taxon>
        <taxon>Callorhinchidae</taxon>
        <taxon>Callorhinchus</taxon>
    </lineage>
</organism>
<keyword evidence="4" id="KW-0175">Coiled coil</keyword>
<dbReference type="InParanoid" id="A0A4W3I2J3"/>
<keyword evidence="8" id="KW-1185">Reference proteome</keyword>
<feature type="region of interest" description="Disordered" evidence="5">
    <location>
        <begin position="43"/>
        <end position="63"/>
    </location>
</feature>
<feature type="compositionally biased region" description="Basic and acidic residues" evidence="5">
    <location>
        <begin position="708"/>
        <end position="739"/>
    </location>
</feature>
<dbReference type="InterPro" id="IPR045353">
    <property type="entry name" value="LAIKA"/>
</dbReference>
<dbReference type="GO" id="GO:0006355">
    <property type="term" value="P:regulation of DNA-templated transcription"/>
    <property type="evidence" value="ECO:0007669"/>
    <property type="project" value="InterPro"/>
</dbReference>
<feature type="compositionally biased region" description="Basic and acidic residues" evidence="5">
    <location>
        <begin position="571"/>
        <end position="584"/>
    </location>
</feature>
<dbReference type="InterPro" id="IPR025223">
    <property type="entry name" value="S1-like_RNA-bd_dom"/>
</dbReference>
<dbReference type="Pfam" id="PF14444">
    <property type="entry name" value="S1-like"/>
    <property type="match status" value="1"/>
</dbReference>
<keyword evidence="2" id="KW-0963">Cytoplasm</keyword>
<feature type="region of interest" description="Disordered" evidence="5">
    <location>
        <begin position="982"/>
        <end position="1003"/>
    </location>
</feature>
<feature type="compositionally biased region" description="Basic and acidic residues" evidence="5">
    <location>
        <begin position="749"/>
        <end position="768"/>
    </location>
</feature>
<comment type="subcellular location">
    <subcellularLocation>
        <location evidence="1">Cytoplasm</location>
    </subcellularLocation>
</comment>
<feature type="region of interest" description="Disordered" evidence="5">
    <location>
        <begin position="182"/>
        <end position="236"/>
    </location>
</feature>
<keyword evidence="3" id="KW-0597">Phosphoprotein</keyword>
<feature type="compositionally biased region" description="Basic and acidic residues" evidence="5">
    <location>
        <begin position="604"/>
        <end position="616"/>
    </location>
</feature>
<dbReference type="SUPFAM" id="SSF68906">
    <property type="entry name" value="SAP domain"/>
    <property type="match status" value="1"/>
</dbReference>
<dbReference type="GO" id="GO:0005737">
    <property type="term" value="C:cytoplasm"/>
    <property type="evidence" value="ECO:0007669"/>
    <property type="project" value="UniProtKB-SubCell"/>
</dbReference>
<dbReference type="GeneTree" id="ENSGT00530000063672"/>
<reference evidence="8" key="2">
    <citation type="journal article" date="2007" name="PLoS Biol.">
        <title>Survey sequencing and comparative analysis of the elephant shark (Callorhinchus milii) genome.</title>
        <authorList>
            <person name="Venkatesh B."/>
            <person name="Kirkness E.F."/>
            <person name="Loh Y.H."/>
            <person name="Halpern A.L."/>
            <person name="Lee A.P."/>
            <person name="Johnson J."/>
            <person name="Dandona N."/>
            <person name="Viswanathan L.D."/>
            <person name="Tay A."/>
            <person name="Venter J.C."/>
            <person name="Strausberg R.L."/>
            <person name="Brenner S."/>
        </authorList>
    </citation>
    <scope>NUCLEOTIDE SEQUENCE [LARGE SCALE GENOMIC DNA]</scope>
</reference>
<dbReference type="InterPro" id="IPR036361">
    <property type="entry name" value="SAP_dom_sf"/>
</dbReference>
<dbReference type="InterPro" id="IPR025224">
    <property type="entry name" value="CCAR1/CCAR2"/>
</dbReference>
<reference evidence="7" key="4">
    <citation type="submission" date="2025-08" db="UniProtKB">
        <authorList>
            <consortium name="Ensembl"/>
        </authorList>
    </citation>
    <scope>IDENTIFICATION</scope>
</reference>
<feature type="region of interest" description="Disordered" evidence="5">
    <location>
        <begin position="560"/>
        <end position="616"/>
    </location>
</feature>
<dbReference type="SMART" id="SM01122">
    <property type="entry name" value="DBC1"/>
    <property type="match status" value="1"/>
</dbReference>
<dbReference type="PANTHER" id="PTHR14304:SF12">
    <property type="entry name" value="CELL CYCLE AND APOPTOSIS REGULATOR PROTEIN 2"/>
    <property type="match status" value="1"/>
</dbReference>
<dbReference type="AlphaFoldDB" id="A0A4W3I2J3"/>
<sequence>MWGSQFQSSGTKAVGHGGQSQSLLGPRPQTVQELNEFCNYRQGHGQTGQQQQQQQQPGQSQKQRVFTGVVTSLHDYYGFVDEEVFFHQNVVKGRVPQVGERVLVKAVYNPSHSVQWNALKVQVQPSQVQKHGILGTKPPPQPLLHAPRLPSLMSSQPQPLLPRKGGLLQPLVHMGAHGQMGRRMDVGHRMGGRNGRMEMGQNRRGDRRNSYKRGGVQGLSQKRYQDMGSGEGPAKKVRHYVPPYSVQYSRFSLGSQACDAMDVQRRYPNLPFAEEFFNAQLCFTDTFPLGQPLQLGQKCVFHIMEEGDQPTEPQGSATEPDDADPTYSAKVLLLSCPDLEELYRQGCCLAETSKEEIPQHPARLLKFLVGTKGQEGTVAIGGPWSPSCDGPNPGKDPKVLIRTAIRTTKALTGIDLSACTQWFRFAEICYYQPEEHHDGRPLPAHVETSVVFLPDVWHCLPTRLEWESLTLAYKQQLSDTQPPQPKDATGDEALNSLLFFFTAPSFSSLQADDSRPTPTLWSQLEPKTMKVDDIAKELQTRGLSSKGTKLQLVTRLERQLREEEEDAEAEEALKEDPAEEVKTEDTEEEKEDEQKEMEQQAEGKQMEDSDAPRKPETVCRLPAEPAVIVNPNRAAMDHKFGCIVMSLQRLRNYRNDSMTHSFEVLLLAELFGEMLQRDFGYTIYKALLAFPGRKLKPEKPEEEGEGQPAEKEKSSKKGGQEEVKEPKERTSKSLEMKENEEQEEDWDWEETKLEDGESKGKEVKGKRGAADSEAALLEMDEALLLEDNEEEFAGDEEKKLEGKRATLTETELVKEMEKDVSQMVTLKKDLLLAFVYFDRNLCGYVLEKDLEMIICTVGLHLSRAQIKQLLSKVASQNTCLYRTLTDGWEGDLEKLEDKSLISEELLLGNKHLISHCAGVVVSKPAAGSSKTRARRGDSGLVEHNGTLVNVGNLVQKLERDERNRADMETRLRSMELRLDEALGEASSKDKANKSLTEDKQERQKKLAELEERVKAAEKLKAYYESQLQDNSKHLTSLVEDIQRLIKKNNAAAEKKK</sequence>
<evidence type="ECO:0000256" key="4">
    <source>
        <dbReference type="ARBA" id="ARBA00023054"/>
    </source>
</evidence>
<feature type="region of interest" description="Disordered" evidence="5">
    <location>
        <begin position="1"/>
        <end position="26"/>
    </location>
</feature>
<dbReference type="Ensembl" id="ENSCMIT00000021772.1">
    <property type="protein sequence ID" value="ENSCMIP00000021387.1"/>
    <property type="gene ID" value="ENSCMIG00000009757.1"/>
</dbReference>
<evidence type="ECO:0000256" key="2">
    <source>
        <dbReference type="ARBA" id="ARBA00022490"/>
    </source>
</evidence>
<evidence type="ECO:0000313" key="7">
    <source>
        <dbReference type="Ensembl" id="ENSCMIP00000021387.1"/>
    </source>
</evidence>
<dbReference type="GO" id="GO:0005634">
    <property type="term" value="C:nucleus"/>
    <property type="evidence" value="ECO:0007669"/>
    <property type="project" value="TreeGrafter"/>
</dbReference>
<evidence type="ECO:0000256" key="5">
    <source>
        <dbReference type="SAM" id="MobiDB-lite"/>
    </source>
</evidence>
<protein>
    <recommendedName>
        <fullName evidence="6">SAP domain-containing protein</fullName>
    </recommendedName>
</protein>
<dbReference type="Pfam" id="PF19256">
    <property type="entry name" value="LAIKA"/>
    <property type="match status" value="1"/>
</dbReference>
<dbReference type="STRING" id="7868.ENSCMIP00000021387"/>
<feature type="region of interest" description="Disordered" evidence="5">
    <location>
        <begin position="696"/>
        <end position="768"/>
    </location>
</feature>
<feature type="domain" description="SAP" evidence="6">
    <location>
        <begin position="526"/>
        <end position="560"/>
    </location>
</feature>
<reference evidence="8" key="1">
    <citation type="journal article" date="2006" name="Science">
        <title>Ancient noncoding elements conserved in the human genome.</title>
        <authorList>
            <person name="Venkatesh B."/>
            <person name="Kirkness E.F."/>
            <person name="Loh Y.H."/>
            <person name="Halpern A.L."/>
            <person name="Lee A.P."/>
            <person name="Johnson J."/>
            <person name="Dandona N."/>
            <person name="Viswanathan L.D."/>
            <person name="Tay A."/>
            <person name="Venter J.C."/>
            <person name="Strausberg R.L."/>
            <person name="Brenner S."/>
        </authorList>
    </citation>
    <scope>NUCLEOTIDE SEQUENCE [LARGE SCALE GENOMIC DNA]</scope>
</reference>